<keyword evidence="3" id="KW-1185">Reference proteome</keyword>
<proteinExistence type="predicted"/>
<comment type="caution">
    <text evidence="2">The sequence shown here is derived from an EMBL/GenBank/DDBJ whole genome shotgun (WGS) entry which is preliminary data.</text>
</comment>
<feature type="compositionally biased region" description="Basic and acidic residues" evidence="1">
    <location>
        <begin position="57"/>
        <end position="70"/>
    </location>
</feature>
<gene>
    <name evidence="2" type="ORF">KPH14_000783</name>
</gene>
<evidence type="ECO:0000313" key="2">
    <source>
        <dbReference type="EMBL" id="KAK2578380.1"/>
    </source>
</evidence>
<dbReference type="Proteomes" id="UP001258017">
    <property type="component" value="Unassembled WGS sequence"/>
</dbReference>
<dbReference type="EMBL" id="JAIFRP010000356">
    <property type="protein sequence ID" value="KAK2578380.1"/>
    <property type="molecule type" value="Genomic_DNA"/>
</dbReference>
<feature type="compositionally biased region" description="Low complexity" evidence="1">
    <location>
        <begin position="38"/>
        <end position="55"/>
    </location>
</feature>
<feature type="region of interest" description="Disordered" evidence="1">
    <location>
        <begin position="1"/>
        <end position="21"/>
    </location>
</feature>
<accession>A0AAD9RFA9</accession>
<organism evidence="2 3">
    <name type="scientific">Odynerus spinipes</name>
    <dbReference type="NCBI Taxonomy" id="1348599"/>
    <lineage>
        <taxon>Eukaryota</taxon>
        <taxon>Metazoa</taxon>
        <taxon>Ecdysozoa</taxon>
        <taxon>Arthropoda</taxon>
        <taxon>Hexapoda</taxon>
        <taxon>Insecta</taxon>
        <taxon>Pterygota</taxon>
        <taxon>Neoptera</taxon>
        <taxon>Endopterygota</taxon>
        <taxon>Hymenoptera</taxon>
        <taxon>Apocrita</taxon>
        <taxon>Aculeata</taxon>
        <taxon>Vespoidea</taxon>
        <taxon>Vespidae</taxon>
        <taxon>Eumeninae</taxon>
        <taxon>Odynerus</taxon>
    </lineage>
</organism>
<dbReference type="AlphaFoldDB" id="A0AAD9RFA9"/>
<protein>
    <submittedName>
        <fullName evidence="2">Uncharacterized protein</fullName>
    </submittedName>
</protein>
<reference evidence="2" key="2">
    <citation type="journal article" date="2023" name="Commun. Biol.">
        <title>Intrasexual cuticular hydrocarbon dimorphism in a wasp sheds light on hydrocarbon biosynthesis genes in Hymenoptera.</title>
        <authorList>
            <person name="Moris V.C."/>
            <person name="Podsiadlowski L."/>
            <person name="Martin S."/>
            <person name="Oeyen J.P."/>
            <person name="Donath A."/>
            <person name="Petersen M."/>
            <person name="Wilbrandt J."/>
            <person name="Misof B."/>
            <person name="Liedtke D."/>
            <person name="Thamm M."/>
            <person name="Scheiner R."/>
            <person name="Schmitt T."/>
            <person name="Niehuis O."/>
        </authorList>
    </citation>
    <scope>NUCLEOTIDE SEQUENCE</scope>
    <source>
        <strain evidence="2">GBR_01_08_01A</strain>
    </source>
</reference>
<feature type="region of interest" description="Disordered" evidence="1">
    <location>
        <begin position="38"/>
        <end position="70"/>
    </location>
</feature>
<sequence length="70" mass="7869">MSNCNPNEVRKSRGIEEENKRYKEARGIEELEFKNLKSARAVRSSGKSSRSDNGSPKIEENLNKKVDTGA</sequence>
<evidence type="ECO:0000313" key="3">
    <source>
        <dbReference type="Proteomes" id="UP001258017"/>
    </source>
</evidence>
<name>A0AAD9RFA9_9HYME</name>
<evidence type="ECO:0000256" key="1">
    <source>
        <dbReference type="SAM" id="MobiDB-lite"/>
    </source>
</evidence>
<feature type="compositionally biased region" description="Basic and acidic residues" evidence="1">
    <location>
        <begin position="8"/>
        <end position="21"/>
    </location>
</feature>
<reference evidence="2" key="1">
    <citation type="submission" date="2021-08" db="EMBL/GenBank/DDBJ databases">
        <authorList>
            <person name="Misof B."/>
            <person name="Oliver O."/>
            <person name="Podsiadlowski L."/>
            <person name="Donath A."/>
            <person name="Peters R."/>
            <person name="Mayer C."/>
            <person name="Rust J."/>
            <person name="Gunkel S."/>
            <person name="Lesny P."/>
            <person name="Martin S."/>
            <person name="Oeyen J.P."/>
            <person name="Petersen M."/>
            <person name="Panagiotis P."/>
            <person name="Wilbrandt J."/>
            <person name="Tanja T."/>
        </authorList>
    </citation>
    <scope>NUCLEOTIDE SEQUENCE</scope>
    <source>
        <strain evidence="2">GBR_01_08_01A</strain>
        <tissue evidence="2">Thorax + abdomen</tissue>
    </source>
</reference>